<feature type="domain" description="Autotransporter" evidence="4">
    <location>
        <begin position="909"/>
        <end position="1190"/>
    </location>
</feature>
<proteinExistence type="predicted"/>
<dbReference type="InterPro" id="IPR006315">
    <property type="entry name" value="OM_autotransptr_brl_dom"/>
</dbReference>
<feature type="region of interest" description="Disordered" evidence="3">
    <location>
        <begin position="783"/>
        <end position="804"/>
    </location>
</feature>
<dbReference type="Gene3D" id="2.160.20.20">
    <property type="match status" value="2"/>
</dbReference>
<dbReference type="PROSITE" id="PS51208">
    <property type="entry name" value="AUTOTRANSPORTER"/>
    <property type="match status" value="1"/>
</dbReference>
<dbReference type="NCBIfam" id="TIGR01414">
    <property type="entry name" value="autotrans_barl"/>
    <property type="match status" value="1"/>
</dbReference>
<dbReference type="EMBL" id="CP024172">
    <property type="protein sequence ID" value="AZW16042.1"/>
    <property type="molecule type" value="Genomic_DNA"/>
</dbReference>
<dbReference type="AlphaFoldDB" id="A0AAN1RVF4"/>
<gene>
    <name evidence="5" type="ORF">CS347_04215</name>
</gene>
<dbReference type="InterPro" id="IPR012332">
    <property type="entry name" value="Autotransporter_pectin_lyase_C"/>
</dbReference>
<dbReference type="GO" id="GO:0019867">
    <property type="term" value="C:outer membrane"/>
    <property type="evidence" value="ECO:0007669"/>
    <property type="project" value="InterPro"/>
</dbReference>
<dbReference type="InterPro" id="IPR005546">
    <property type="entry name" value="Autotransporte_beta"/>
</dbReference>
<accession>A0AAN1RVF4</accession>
<evidence type="ECO:0000313" key="6">
    <source>
        <dbReference type="Proteomes" id="UP000282741"/>
    </source>
</evidence>
<sequence length="1190" mass="117540">MRRVDGMHPRFAQRAAAAIASTGDRTLNHVYRLVWNRRLRAWQAVSELASQSRAGRASPGAVMRSLPRRHALGVALALGLAWTGTEAQAACNRVGVSVQCSLAADASSPSYTDASNNLLVNVADGASLGVSIPAGGTALNLTGSNVTVINNGRIDPNALGANAVASTGLFIGNATASAIRVTNEAMGTLAGVTAGVGGGTSLPSLDGMALVVRNGSGGTSYLTNAGMISSSDVTGRSSAPADKAVIAVYGGGSVEFVNEGSGTIVGRVAFEASGIPGLGHSFTNAGTIVGGVSLGQGGYNTFTAVSGSAVLRGSGTSSGDLSVAGLSGLAFAPAGRIDGGAGGNNTLVLQNVLPSSGTGSGTGGGETSISGLSYVNFQNLRINSGSWILQDRPLASGGSVTLSGGLATLADGGMLGTGQINANGGAIAAGATAGTFTVDNDFVLGNGGLTVTGANGLTLAGRLSGSGGLALTGTGTVILTGVGGHTGGTSVQSGTLQVGDGANAGSLAGDADIAAGAALVFNRSDAVRFDGTLRGTGQLRQAGSGTLVLAGENPFGGTTVIDAGTLQVGDGGNHGSLSGNIVNNASLRFDRADDSVYGGAISGAGATTKLGAGTLALTGDSSAYAGVTQVMAGALQVDGKLGGQVQAENGATLSGTGVLGQVTIASGAILAPGTTAASTGRMTVQGNLAFQSGAVYHVAATSDGAASSVRVAGSATLTGATVQVAAAAGNYAENTTYDILHADGTFNGTRFAGTSTDLAYLTPSLSYAANDQDVRLTLTRKQVVDPGSPGTPSEPGSGGTPPSRSIRFADLVSGRNAVATANAVDSMPAGNEVYGHALSLPDGAPQSFFSALSGESHASAIGALQGLGGQARSLPFAHLRANLGAGMRAGAPTAAVGASDVAPASSVLPASSAQPAWAELVGNWQRQGATRDTAEARMHTGGVFAGVDGAIGAGWRLGGALGYTDSKLRTEGLDDKTDISSYSAIVYGGKAFEAGAGKLNLLLGAAYTWHDINSKRRIMAGGLDQTLRADYGANTTQLFTELGYALPMGPSFTLEPYAGLAWADLRRRAFQESGGSAALSGASQRNQTTTSTLGLRGGQALGLGKLEGRITAGAGWRHAFGDVNPTSRLAFDAGNAFTVAGAPIARDAALLELGLDAKVGRSATVGLSYAGQFGSGNQDHSATLAWRWAF</sequence>
<dbReference type="Pfam" id="PF13018">
    <property type="entry name" value="ESPR"/>
    <property type="match status" value="1"/>
</dbReference>
<dbReference type="SUPFAM" id="SSF51126">
    <property type="entry name" value="Pectin lyase-like"/>
    <property type="match status" value="1"/>
</dbReference>
<feature type="compositionally biased region" description="Low complexity" evidence="3">
    <location>
        <begin position="786"/>
        <end position="804"/>
    </location>
</feature>
<dbReference type="Gene3D" id="2.40.128.130">
    <property type="entry name" value="Autotransporter beta-domain"/>
    <property type="match status" value="1"/>
</dbReference>
<dbReference type="InterPro" id="IPR036709">
    <property type="entry name" value="Autotransporte_beta_dom_sf"/>
</dbReference>
<dbReference type="Pfam" id="PF03797">
    <property type="entry name" value="Autotransporter"/>
    <property type="match status" value="1"/>
</dbReference>
<dbReference type="Pfam" id="PF12951">
    <property type="entry name" value="PATR"/>
    <property type="match status" value="3"/>
</dbReference>
<dbReference type="NCBIfam" id="TIGR02601">
    <property type="entry name" value="autotrns_rpt"/>
    <property type="match status" value="2"/>
</dbReference>
<evidence type="ECO:0000259" key="4">
    <source>
        <dbReference type="PROSITE" id="PS51208"/>
    </source>
</evidence>
<reference evidence="6" key="1">
    <citation type="submission" date="2017-10" db="EMBL/GenBank/DDBJ databases">
        <title>Whole genome sequencing of various Bordetella species.</title>
        <authorList>
            <person name="Weigand M.R."/>
            <person name="Loparev V."/>
            <person name="Peng Y."/>
            <person name="Bowden K.E."/>
            <person name="Tondella M.L."/>
            <person name="Williams M.M."/>
        </authorList>
    </citation>
    <scope>NUCLEOTIDE SEQUENCE [LARGE SCALE GENOMIC DNA]</scope>
    <source>
        <strain evidence="6">H720</strain>
    </source>
</reference>
<dbReference type="InterPro" id="IPR013425">
    <property type="entry name" value="Autotrns_rpt"/>
</dbReference>
<dbReference type="Proteomes" id="UP000282741">
    <property type="component" value="Chromosome"/>
</dbReference>
<evidence type="ECO:0000313" key="5">
    <source>
        <dbReference type="EMBL" id="AZW16042.1"/>
    </source>
</evidence>
<organism evidence="5 6">
    <name type="scientific">Bordetella hinzii</name>
    <dbReference type="NCBI Taxonomy" id="103855"/>
    <lineage>
        <taxon>Bacteria</taxon>
        <taxon>Pseudomonadati</taxon>
        <taxon>Pseudomonadota</taxon>
        <taxon>Betaproteobacteria</taxon>
        <taxon>Burkholderiales</taxon>
        <taxon>Alcaligenaceae</taxon>
        <taxon>Bordetella</taxon>
    </lineage>
</organism>
<evidence type="ECO:0000256" key="3">
    <source>
        <dbReference type="SAM" id="MobiDB-lite"/>
    </source>
</evidence>
<dbReference type="InterPro" id="IPR011050">
    <property type="entry name" value="Pectin_lyase_fold/virulence"/>
</dbReference>
<dbReference type="SMART" id="SM00869">
    <property type="entry name" value="Autotransporter"/>
    <property type="match status" value="1"/>
</dbReference>
<name>A0AAN1RVF4_9BORD</name>
<keyword evidence="2" id="KW-0843">Virulence</keyword>
<protein>
    <recommendedName>
        <fullName evidence="4">Autotransporter domain-containing protein</fullName>
    </recommendedName>
</protein>
<keyword evidence="1" id="KW-0732">Signal</keyword>
<evidence type="ECO:0000256" key="2">
    <source>
        <dbReference type="ARBA" id="ARBA00023026"/>
    </source>
</evidence>
<dbReference type="SUPFAM" id="SSF103515">
    <property type="entry name" value="Autotransporter"/>
    <property type="match status" value="1"/>
</dbReference>
<evidence type="ECO:0000256" key="1">
    <source>
        <dbReference type="ARBA" id="ARBA00022729"/>
    </source>
</evidence>
<dbReference type="InterPro" id="IPR024973">
    <property type="entry name" value="ESPR"/>
</dbReference>